<dbReference type="Proteomes" id="UP000729733">
    <property type="component" value="Unassembled WGS sequence"/>
</dbReference>
<gene>
    <name evidence="1" type="ORF">I4641_12550</name>
</gene>
<keyword evidence="2" id="KW-1185">Reference proteome</keyword>
<dbReference type="AlphaFoldDB" id="A0A964FHU7"/>
<protein>
    <submittedName>
        <fullName evidence="1">Uncharacterized protein</fullName>
    </submittedName>
</protein>
<reference evidence="1" key="1">
    <citation type="journal article" date="2021" name="Antonie Van Leeuwenhoek">
        <title>Draft genome and description of Waterburya agarophytonicola gen. nov. sp. nov. (Pleurocapsales, Cyanobacteria): a seaweed symbiont.</title>
        <authorList>
            <person name="Bonthond G."/>
            <person name="Shalygin S."/>
            <person name="Bayer T."/>
            <person name="Weinberger F."/>
        </authorList>
    </citation>
    <scope>NUCLEOTIDE SEQUENCE</scope>
    <source>
        <strain evidence="1">KI4</strain>
    </source>
</reference>
<accession>A0A964FHU7</accession>
<comment type="caution">
    <text evidence="1">The sequence shown here is derived from an EMBL/GenBank/DDBJ whole genome shotgun (WGS) entry which is preliminary data.</text>
</comment>
<sequence>MYQSKNASTNLEEAKVRQKAAVEKFGLELRREQETKSLAAWKINNSQKLSATLSRLNADDKAVCEGFQKLSNTCGGDRKLCELLNIYLATKRMNS</sequence>
<evidence type="ECO:0000313" key="1">
    <source>
        <dbReference type="EMBL" id="MCC0177808.1"/>
    </source>
</evidence>
<dbReference type="EMBL" id="JADWDC010000029">
    <property type="protein sequence ID" value="MCC0177808.1"/>
    <property type="molecule type" value="Genomic_DNA"/>
</dbReference>
<organism evidence="1 2">
    <name type="scientific">Waterburya agarophytonicola KI4</name>
    <dbReference type="NCBI Taxonomy" id="2874699"/>
    <lineage>
        <taxon>Bacteria</taxon>
        <taxon>Bacillati</taxon>
        <taxon>Cyanobacteriota</taxon>
        <taxon>Cyanophyceae</taxon>
        <taxon>Pleurocapsales</taxon>
        <taxon>Hyellaceae</taxon>
        <taxon>Waterburya</taxon>
        <taxon>Waterburya agarophytonicola</taxon>
    </lineage>
</organism>
<dbReference type="RefSeq" id="WP_229640875.1">
    <property type="nucleotide sequence ID" value="NZ_JADWDC010000029.1"/>
</dbReference>
<proteinExistence type="predicted"/>
<evidence type="ECO:0000313" key="2">
    <source>
        <dbReference type="Proteomes" id="UP000729733"/>
    </source>
</evidence>
<name>A0A964FHU7_9CYAN</name>